<evidence type="ECO:0000313" key="2">
    <source>
        <dbReference type="Proteomes" id="UP000092600"/>
    </source>
</evidence>
<comment type="caution">
    <text evidence="1">The sequence shown here is derived from an EMBL/GenBank/DDBJ whole genome shotgun (WGS) entry which is preliminary data.</text>
</comment>
<evidence type="ECO:0000313" key="1">
    <source>
        <dbReference type="EMBL" id="OAY69270.1"/>
    </source>
</evidence>
<proteinExistence type="predicted"/>
<protein>
    <submittedName>
        <fullName evidence="1">Uncharacterized protein</fullName>
    </submittedName>
</protein>
<sequence length="32" mass="3457">MFAGNIPAELGQLENLQIPPSACPDPPYVFNI</sequence>
<organism evidence="1 2">
    <name type="scientific">Ananas comosus</name>
    <name type="common">Pineapple</name>
    <name type="synonym">Ananas ananas</name>
    <dbReference type="NCBI Taxonomy" id="4615"/>
    <lineage>
        <taxon>Eukaryota</taxon>
        <taxon>Viridiplantae</taxon>
        <taxon>Streptophyta</taxon>
        <taxon>Embryophyta</taxon>
        <taxon>Tracheophyta</taxon>
        <taxon>Spermatophyta</taxon>
        <taxon>Magnoliopsida</taxon>
        <taxon>Liliopsida</taxon>
        <taxon>Poales</taxon>
        <taxon>Bromeliaceae</taxon>
        <taxon>Bromelioideae</taxon>
        <taxon>Ananas</taxon>
    </lineage>
</organism>
<accession>A0A199UXB2</accession>
<dbReference type="EMBL" id="LSRQ01004467">
    <property type="protein sequence ID" value="OAY69270.1"/>
    <property type="molecule type" value="Genomic_DNA"/>
</dbReference>
<reference evidence="1 2" key="1">
    <citation type="journal article" date="2016" name="DNA Res.">
        <title>The draft genome of MD-2 pineapple using hybrid error correction of long reads.</title>
        <authorList>
            <person name="Redwan R.M."/>
            <person name="Saidin A."/>
            <person name="Kumar S.V."/>
        </authorList>
    </citation>
    <scope>NUCLEOTIDE SEQUENCE [LARGE SCALE GENOMIC DNA]</scope>
    <source>
        <strain evidence="2">cv. MD2</strain>
        <tissue evidence="1">Leaf</tissue>
    </source>
</reference>
<name>A0A199UXB2_ANACO</name>
<dbReference type="Proteomes" id="UP000092600">
    <property type="component" value="Unassembled WGS sequence"/>
</dbReference>
<gene>
    <name evidence="1" type="ORF">ACMD2_25755</name>
</gene>
<dbReference type="AlphaFoldDB" id="A0A199UXB2"/>